<dbReference type="Proteomes" id="UP000297963">
    <property type="component" value="Unassembled WGS sequence"/>
</dbReference>
<evidence type="ECO:0000313" key="5">
    <source>
        <dbReference type="Proteomes" id="UP000199681"/>
    </source>
</evidence>
<evidence type="ECO:0000313" key="6">
    <source>
        <dbReference type="Proteomes" id="UP000297963"/>
    </source>
</evidence>
<keyword evidence="5" id="KW-1185">Reference proteome</keyword>
<gene>
    <name evidence="4" type="ORF">E3O11_08505</name>
    <name evidence="3" type="ORF">SAMN05216274_101246</name>
</gene>
<dbReference type="GO" id="GO:0047936">
    <property type="term" value="F:glucose 1-dehydrogenase [NAD(P)+] activity"/>
    <property type="evidence" value="ECO:0007669"/>
    <property type="project" value="UniProtKB-EC"/>
</dbReference>
<evidence type="ECO:0000313" key="3">
    <source>
        <dbReference type="EMBL" id="SFH18603.1"/>
    </source>
</evidence>
<dbReference type="PANTHER" id="PTHR24321">
    <property type="entry name" value="DEHYDROGENASES, SHORT CHAIN"/>
    <property type="match status" value="1"/>
</dbReference>
<dbReference type="EC" id="1.1.1.47" evidence="4"/>
<sequence length="252" mass="26619">MNRLQGKVALITGAARGMGAEHARLFSEEGARIVIGDILDAEGQALSAELGDNVVYVHLDVTKPDDWIHAVDTAVQRFGGLDILVNNAGIAEFAPIAETSMALWDRTLAVNLTGPFRGVMAALSELKKSGRASIINLSSTAGFVGYEGLSVYNASKFGVRGLTKSMALDLAKHGIRVNSVHPGVIKTPLSEGLSESPSHVAMRRMGEPREVSYLVLFLASDEASFCTGAEYLADGGEIAGLANNAILSRHTV</sequence>
<evidence type="ECO:0000256" key="1">
    <source>
        <dbReference type="ARBA" id="ARBA00006484"/>
    </source>
</evidence>
<dbReference type="NCBIfam" id="NF005559">
    <property type="entry name" value="PRK07231.1"/>
    <property type="match status" value="1"/>
</dbReference>
<dbReference type="InterPro" id="IPR002347">
    <property type="entry name" value="SDR_fam"/>
</dbReference>
<dbReference type="PRINTS" id="PR00080">
    <property type="entry name" value="SDRFAMILY"/>
</dbReference>
<evidence type="ECO:0000256" key="2">
    <source>
        <dbReference type="ARBA" id="ARBA00023002"/>
    </source>
</evidence>
<evidence type="ECO:0000313" key="4">
    <source>
        <dbReference type="EMBL" id="TFB85072.1"/>
    </source>
</evidence>
<comment type="caution">
    <text evidence="4">The sequence shown here is derived from an EMBL/GenBank/DDBJ whole genome shotgun (WGS) entry which is preliminary data.</text>
</comment>
<reference evidence="3 5" key="1">
    <citation type="submission" date="2016-10" db="EMBL/GenBank/DDBJ databases">
        <authorList>
            <person name="Varghese N."/>
            <person name="Submissions S."/>
        </authorList>
    </citation>
    <scope>NUCLEOTIDE SEQUENCE [LARGE SCALE GENOMIC DNA]</scope>
    <source>
        <strain evidence="3 5">GMCC 1.11211</strain>
    </source>
</reference>
<comment type="similarity">
    <text evidence="1">Belongs to the short-chain dehydrogenases/reductases (SDR) family.</text>
</comment>
<dbReference type="RefSeq" id="WP_092448061.1">
    <property type="nucleotide sequence ID" value="NZ_BKAC01000003.1"/>
</dbReference>
<proteinExistence type="inferred from homology"/>
<accession>A0A1I2XYS5</accession>
<dbReference type="Gene3D" id="3.40.50.720">
    <property type="entry name" value="NAD(P)-binding Rossmann-like Domain"/>
    <property type="match status" value="1"/>
</dbReference>
<dbReference type="Pfam" id="PF13561">
    <property type="entry name" value="adh_short_C2"/>
    <property type="match status" value="1"/>
</dbReference>
<name>A0A1I2XYS5_9MICO</name>
<protein>
    <submittedName>
        <fullName evidence="3">3alpha(Or 20beta)-hydroxysteroid dehydrogenase</fullName>
    </submittedName>
    <submittedName>
        <fullName evidence="4">Glucose 1-dehydrogenase</fullName>
        <ecNumber evidence="4">1.1.1.47</ecNumber>
    </submittedName>
</protein>
<dbReference type="PRINTS" id="PR00081">
    <property type="entry name" value="GDHRDH"/>
</dbReference>
<dbReference type="STRING" id="995038.SAMN05216274_101246"/>
<dbReference type="AlphaFoldDB" id="A0A1I2XYS5"/>
<dbReference type="PROSITE" id="PS00061">
    <property type="entry name" value="ADH_SHORT"/>
    <property type="match status" value="1"/>
</dbReference>
<dbReference type="InterPro" id="IPR036291">
    <property type="entry name" value="NAD(P)-bd_dom_sf"/>
</dbReference>
<dbReference type="PANTHER" id="PTHR24321:SF8">
    <property type="entry name" value="ESTRADIOL 17-BETA-DEHYDROGENASE 8-RELATED"/>
    <property type="match status" value="1"/>
</dbReference>
<organism evidence="4 6">
    <name type="scientific">Cryobacterium levicorallinum</name>
    <dbReference type="NCBI Taxonomy" id="995038"/>
    <lineage>
        <taxon>Bacteria</taxon>
        <taxon>Bacillati</taxon>
        <taxon>Actinomycetota</taxon>
        <taxon>Actinomycetes</taxon>
        <taxon>Micrococcales</taxon>
        <taxon>Microbacteriaceae</taxon>
        <taxon>Cryobacterium</taxon>
    </lineage>
</organism>
<dbReference type="Proteomes" id="UP000199681">
    <property type="component" value="Unassembled WGS sequence"/>
</dbReference>
<dbReference type="EMBL" id="FOPW01000001">
    <property type="protein sequence ID" value="SFH18603.1"/>
    <property type="molecule type" value="Genomic_DNA"/>
</dbReference>
<reference evidence="4 6" key="2">
    <citation type="submission" date="2019-03" db="EMBL/GenBank/DDBJ databases">
        <title>Genomics of glacier-inhabiting Cryobacterium strains.</title>
        <authorList>
            <person name="Liu Q."/>
            <person name="Xin Y.-H."/>
        </authorList>
    </citation>
    <scope>NUCLEOTIDE SEQUENCE [LARGE SCALE GENOMIC DNA]</scope>
    <source>
        <strain evidence="4 6">Hh34</strain>
    </source>
</reference>
<dbReference type="InterPro" id="IPR020904">
    <property type="entry name" value="Sc_DH/Rdtase_CS"/>
</dbReference>
<dbReference type="FunFam" id="3.40.50.720:FF:000084">
    <property type="entry name" value="Short-chain dehydrogenase reductase"/>
    <property type="match status" value="1"/>
</dbReference>
<dbReference type="EMBL" id="SOFE01000014">
    <property type="protein sequence ID" value="TFB85072.1"/>
    <property type="molecule type" value="Genomic_DNA"/>
</dbReference>
<dbReference type="SUPFAM" id="SSF51735">
    <property type="entry name" value="NAD(P)-binding Rossmann-fold domains"/>
    <property type="match status" value="1"/>
</dbReference>
<keyword evidence="2 4" id="KW-0560">Oxidoreductase</keyword>